<gene>
    <name evidence="1" type="primary">Dym_0</name>
    <name evidence="1" type="ORF">PROCAF_R13159</name>
</gene>
<reference evidence="1 2" key="1">
    <citation type="submission" date="2019-09" db="EMBL/GenBank/DDBJ databases">
        <title>Bird 10,000 Genomes (B10K) Project - Family phase.</title>
        <authorList>
            <person name="Zhang G."/>
        </authorList>
    </citation>
    <scope>NUCLEOTIDE SEQUENCE [LARGE SCALE GENOMIC DNA]</scope>
    <source>
        <strain evidence="1">B10K-UC-030-53</strain>
    </source>
</reference>
<dbReference type="AlphaFoldDB" id="A0A7K6X8Z0"/>
<evidence type="ECO:0000313" key="1">
    <source>
        <dbReference type="EMBL" id="NWX55711.1"/>
    </source>
</evidence>
<feature type="non-terminal residue" evidence="1">
    <location>
        <position position="1"/>
    </location>
</feature>
<dbReference type="Proteomes" id="UP000587587">
    <property type="component" value="Unassembled WGS sequence"/>
</dbReference>
<proteinExistence type="predicted"/>
<sequence length="88" mass="9767">SAELNLLEEATISVCKSLGVESRPTGIPASDAFTDALSILVCSCFFSSHLFIWQVHNALLIICCLLKVFISQMSEEELQLHFTYEDKA</sequence>
<keyword evidence="2" id="KW-1185">Reference proteome</keyword>
<dbReference type="EMBL" id="VZSE01002704">
    <property type="protein sequence ID" value="NWX55711.1"/>
    <property type="molecule type" value="Genomic_DNA"/>
</dbReference>
<comment type="caution">
    <text evidence="1">The sequence shown here is derived from an EMBL/GenBank/DDBJ whole genome shotgun (WGS) entry which is preliminary data.</text>
</comment>
<accession>A0A7K6X8Z0</accession>
<name>A0A7K6X8Z0_9PASE</name>
<feature type="non-terminal residue" evidence="1">
    <location>
        <position position="88"/>
    </location>
</feature>
<protein>
    <submittedName>
        <fullName evidence="1">DYM protein</fullName>
    </submittedName>
</protein>
<evidence type="ECO:0000313" key="2">
    <source>
        <dbReference type="Proteomes" id="UP000587587"/>
    </source>
</evidence>
<organism evidence="1 2">
    <name type="scientific">Promerops cafer</name>
    <name type="common">Cape sugarbird</name>
    <dbReference type="NCBI Taxonomy" id="254652"/>
    <lineage>
        <taxon>Eukaryota</taxon>
        <taxon>Metazoa</taxon>
        <taxon>Chordata</taxon>
        <taxon>Craniata</taxon>
        <taxon>Vertebrata</taxon>
        <taxon>Euteleostomi</taxon>
        <taxon>Archelosauria</taxon>
        <taxon>Archosauria</taxon>
        <taxon>Dinosauria</taxon>
        <taxon>Saurischia</taxon>
        <taxon>Theropoda</taxon>
        <taxon>Coelurosauria</taxon>
        <taxon>Aves</taxon>
        <taxon>Neognathae</taxon>
        <taxon>Neoaves</taxon>
        <taxon>Telluraves</taxon>
        <taxon>Australaves</taxon>
        <taxon>Passeriformes</taxon>
        <taxon>Passeroidea</taxon>
        <taxon>Nectariniidae</taxon>
        <taxon>Promerops</taxon>
    </lineage>
</organism>